<feature type="transmembrane region" description="Helical" evidence="11">
    <location>
        <begin position="743"/>
        <end position="767"/>
    </location>
</feature>
<dbReference type="Gene3D" id="3.40.50.2300">
    <property type="match status" value="2"/>
</dbReference>
<dbReference type="Pfam" id="PF07562">
    <property type="entry name" value="NCD3G"/>
    <property type="match status" value="1"/>
</dbReference>
<evidence type="ECO:0000256" key="4">
    <source>
        <dbReference type="ARBA" id="ARBA00022729"/>
    </source>
</evidence>
<dbReference type="PROSITE" id="PS00981">
    <property type="entry name" value="G_PROTEIN_RECEP_F3_3"/>
    <property type="match status" value="1"/>
</dbReference>
<sequence>MGSPEFPVMSKKGDITIGGAFSIYGQISTSLFSLSDMPEPLVCSMNLREFRFAQTMIFAIEEINNSSSLLPNITIGYKIFDSCASTLPTTRAVMGLMNGHERTLGKTCSGQSSVHAIIGTSESSTTIAMLQISSIFRMPISHFATCACLSNRNEYPTFFRTIPSDYYQSRALAKLVKHFGWTWVGAVRSDNDYGNNGMATFITAASQEGICVEYSEAISRTGSTEQLERVVRVIQRGTARVLVAFLAQGEMDVLLEEALRQNLTGLQWVGSESWITSSHLANTRFSGILTGSLGFAIKKAKIKGLQEFLLQVHPNQDPQNNLLREFWETTFGCSFQSRLHGTEQCSGFERLQDANNVYTDVSELRISNNVYKAVHAVAHAMHSMFKCGQSGEAVNHSCTLMDHLEPRQVVKHLQDVNFPLQSGERVYFDKNGDPAATYELVNWQRNPAGEIVFMTVGSYDASLPNGKQFTMNVMNITWAGESWESAECSRCLLDFWSNDDHSKCVPKVIEFLSYGETMGALLTAFSLLGATLTLVVFFVFFRFRHTPLVKASNSELSFLLLFSLILCFLCSLTFIGQPTEWSCMLRHTAFGITFALCISCILAKTITVVVAFKANRPANTVPQCSASLQRTSVLGCTLVQVLVCVLWLVFAPPFPHRNTAHSTEKIILECDLGSPVAFWVVLGYIGLLAVLCFILAFLARKLPDNFNEAKFITFSMLIFSAVWITFIPAYVSSPGKFTVAVEIFAILASSFGLLFSIFAPKCYILLLKPERNTRNHMMVPVSVCSEKCPPGTRKVLQKGKPVCCYDCIRCAEGEISNNT</sequence>
<dbReference type="InterPro" id="IPR017979">
    <property type="entry name" value="GPCR_3_CS"/>
</dbReference>
<accession>A0A3Q3BII8</accession>
<dbReference type="PANTHER" id="PTHR24061">
    <property type="entry name" value="CALCIUM-SENSING RECEPTOR-RELATED"/>
    <property type="match status" value="1"/>
</dbReference>
<feature type="transmembrane region" description="Helical" evidence="11">
    <location>
        <begin position="633"/>
        <end position="656"/>
    </location>
</feature>
<feature type="transmembrane region" description="Helical" evidence="11">
    <location>
        <begin position="518"/>
        <end position="543"/>
    </location>
</feature>
<keyword evidence="14" id="KW-1185">Reference proteome</keyword>
<dbReference type="Pfam" id="PF01094">
    <property type="entry name" value="ANF_receptor"/>
    <property type="match status" value="1"/>
</dbReference>
<evidence type="ECO:0000256" key="9">
    <source>
        <dbReference type="ARBA" id="ARBA00023180"/>
    </source>
</evidence>
<feature type="transmembrane region" description="Helical" evidence="11">
    <location>
        <begin position="676"/>
        <end position="699"/>
    </location>
</feature>
<evidence type="ECO:0000256" key="11">
    <source>
        <dbReference type="SAM" id="Phobius"/>
    </source>
</evidence>
<dbReference type="InterPro" id="IPR038550">
    <property type="entry name" value="GPCR_3_9-Cys_sf"/>
</dbReference>
<dbReference type="InterPro" id="IPR000068">
    <property type="entry name" value="GPCR_3_Ca_sens_rcpt-rel"/>
</dbReference>
<feature type="transmembrane region" description="Helical" evidence="11">
    <location>
        <begin position="711"/>
        <end position="731"/>
    </location>
</feature>
<keyword evidence="8" id="KW-0675">Receptor</keyword>
<dbReference type="InterPro" id="IPR028082">
    <property type="entry name" value="Peripla_BP_I"/>
</dbReference>
<feature type="transmembrane region" description="Helical" evidence="11">
    <location>
        <begin position="555"/>
        <end position="576"/>
    </location>
</feature>
<keyword evidence="4" id="KW-0732">Signal</keyword>
<evidence type="ECO:0000256" key="7">
    <source>
        <dbReference type="ARBA" id="ARBA00023136"/>
    </source>
</evidence>
<organism evidence="13 14">
    <name type="scientific">Kryptolebias marmoratus</name>
    <name type="common">Mangrove killifish</name>
    <name type="synonym">Rivulus marmoratus</name>
    <dbReference type="NCBI Taxonomy" id="37003"/>
    <lineage>
        <taxon>Eukaryota</taxon>
        <taxon>Metazoa</taxon>
        <taxon>Chordata</taxon>
        <taxon>Craniata</taxon>
        <taxon>Vertebrata</taxon>
        <taxon>Euteleostomi</taxon>
        <taxon>Actinopterygii</taxon>
        <taxon>Neopterygii</taxon>
        <taxon>Teleostei</taxon>
        <taxon>Neoteleostei</taxon>
        <taxon>Acanthomorphata</taxon>
        <taxon>Ovalentaria</taxon>
        <taxon>Atherinomorphae</taxon>
        <taxon>Cyprinodontiformes</taxon>
        <taxon>Rivulidae</taxon>
        <taxon>Kryptolebias</taxon>
    </lineage>
</organism>
<evidence type="ECO:0000256" key="10">
    <source>
        <dbReference type="ARBA" id="ARBA00023224"/>
    </source>
</evidence>
<evidence type="ECO:0000256" key="8">
    <source>
        <dbReference type="ARBA" id="ARBA00023170"/>
    </source>
</evidence>
<evidence type="ECO:0000313" key="13">
    <source>
        <dbReference type="Ensembl" id="ENSKMAP00000024619.1"/>
    </source>
</evidence>
<evidence type="ECO:0000313" key="14">
    <source>
        <dbReference type="Proteomes" id="UP000264800"/>
    </source>
</evidence>
<dbReference type="InterPro" id="IPR017978">
    <property type="entry name" value="GPCR_3_C"/>
</dbReference>
<dbReference type="Ensembl" id="ENSKMAT00000024927.1">
    <property type="protein sequence ID" value="ENSKMAP00000024619.1"/>
    <property type="gene ID" value="ENSKMAG00000018249.1"/>
</dbReference>
<dbReference type="InterPro" id="IPR000337">
    <property type="entry name" value="GPCR_3"/>
</dbReference>
<dbReference type="AlphaFoldDB" id="A0A3Q3BII8"/>
<dbReference type="Proteomes" id="UP000264800">
    <property type="component" value="Unplaced"/>
</dbReference>
<dbReference type="CDD" id="cd15283">
    <property type="entry name" value="7tmC_V2R_pheromone"/>
    <property type="match status" value="1"/>
</dbReference>
<name>A0A3Q3BII8_KRYMA</name>
<dbReference type="GO" id="GO:0005886">
    <property type="term" value="C:plasma membrane"/>
    <property type="evidence" value="ECO:0007669"/>
    <property type="project" value="UniProtKB-SubCell"/>
</dbReference>
<evidence type="ECO:0000256" key="5">
    <source>
        <dbReference type="ARBA" id="ARBA00022989"/>
    </source>
</evidence>
<feature type="domain" description="G-protein coupled receptors family 3 profile" evidence="12">
    <location>
        <begin position="518"/>
        <end position="776"/>
    </location>
</feature>
<dbReference type="SUPFAM" id="SSF53822">
    <property type="entry name" value="Periplasmic binding protein-like I"/>
    <property type="match status" value="1"/>
</dbReference>
<evidence type="ECO:0000256" key="2">
    <source>
        <dbReference type="ARBA" id="ARBA00022475"/>
    </source>
</evidence>
<dbReference type="GO" id="GO:0004930">
    <property type="term" value="F:G protein-coupled receptor activity"/>
    <property type="evidence" value="ECO:0007669"/>
    <property type="project" value="UniProtKB-KW"/>
</dbReference>
<reference evidence="13" key="1">
    <citation type="submission" date="2025-08" db="UniProtKB">
        <authorList>
            <consortium name="Ensembl"/>
        </authorList>
    </citation>
    <scope>IDENTIFICATION</scope>
</reference>
<dbReference type="InterPro" id="IPR011500">
    <property type="entry name" value="GPCR_3_9-Cys_dom"/>
</dbReference>
<dbReference type="PRINTS" id="PR01535">
    <property type="entry name" value="VOMERONASL2R"/>
</dbReference>
<dbReference type="InterPro" id="IPR001828">
    <property type="entry name" value="ANF_lig-bd_rcpt"/>
</dbReference>
<proteinExistence type="predicted"/>
<keyword evidence="10" id="KW-0807">Transducer</keyword>
<dbReference type="OMA" id="IMCKPEQ"/>
<evidence type="ECO:0000256" key="1">
    <source>
        <dbReference type="ARBA" id="ARBA00004651"/>
    </source>
</evidence>
<keyword evidence="5 11" id="KW-1133">Transmembrane helix</keyword>
<dbReference type="Gene3D" id="2.10.50.30">
    <property type="entry name" value="GPCR, family 3, nine cysteines domain"/>
    <property type="match status" value="1"/>
</dbReference>
<dbReference type="CDD" id="cd06364">
    <property type="entry name" value="PBP1_CaSR"/>
    <property type="match status" value="1"/>
</dbReference>
<dbReference type="PROSITE" id="PS50259">
    <property type="entry name" value="G_PROTEIN_RECEP_F3_4"/>
    <property type="match status" value="1"/>
</dbReference>
<evidence type="ECO:0000256" key="3">
    <source>
        <dbReference type="ARBA" id="ARBA00022692"/>
    </source>
</evidence>
<dbReference type="InterPro" id="IPR004073">
    <property type="entry name" value="GPCR_3_vmron_rcpt_2"/>
</dbReference>
<evidence type="ECO:0000256" key="6">
    <source>
        <dbReference type="ARBA" id="ARBA00023040"/>
    </source>
</evidence>
<keyword evidence="3 11" id="KW-0812">Transmembrane</keyword>
<keyword evidence="6" id="KW-0297">G-protein coupled receptor</keyword>
<evidence type="ECO:0000259" key="12">
    <source>
        <dbReference type="PROSITE" id="PS50259"/>
    </source>
</evidence>
<dbReference type="PRINTS" id="PR00248">
    <property type="entry name" value="GPCRMGR"/>
</dbReference>
<dbReference type="Pfam" id="PF00003">
    <property type="entry name" value="7tm_3"/>
    <property type="match status" value="1"/>
</dbReference>
<keyword evidence="9" id="KW-0325">Glycoprotein</keyword>
<dbReference type="PANTHER" id="PTHR24061:SF538">
    <property type="entry name" value="OLFACTORY RECEPTOR C FAMILY, H1"/>
    <property type="match status" value="1"/>
</dbReference>
<feature type="transmembrane region" description="Helical" evidence="11">
    <location>
        <begin position="588"/>
        <end position="612"/>
    </location>
</feature>
<reference evidence="13" key="2">
    <citation type="submission" date="2025-09" db="UniProtKB">
        <authorList>
            <consortium name="Ensembl"/>
        </authorList>
    </citation>
    <scope>IDENTIFICATION</scope>
</reference>
<dbReference type="GeneTree" id="ENSGT01050000244874"/>
<keyword evidence="7 11" id="KW-0472">Membrane</keyword>
<keyword evidence="2" id="KW-1003">Cell membrane</keyword>
<comment type="subcellular location">
    <subcellularLocation>
        <location evidence="1">Cell membrane</location>
        <topology evidence="1">Multi-pass membrane protein</topology>
    </subcellularLocation>
</comment>
<protein>
    <submittedName>
        <fullName evidence="13">Olfactory receptor C family, h1</fullName>
    </submittedName>
</protein>